<feature type="signal peptide" evidence="1">
    <location>
        <begin position="1"/>
        <end position="38"/>
    </location>
</feature>
<dbReference type="EMBL" id="HBHQ01022720">
    <property type="protein sequence ID" value="CAD9823550.1"/>
    <property type="molecule type" value="Transcribed_RNA"/>
</dbReference>
<reference evidence="2" key="1">
    <citation type="submission" date="2021-01" db="EMBL/GenBank/DDBJ databases">
        <authorList>
            <person name="Corre E."/>
            <person name="Pelletier E."/>
            <person name="Niang G."/>
            <person name="Scheremetjew M."/>
            <person name="Finn R."/>
            <person name="Kale V."/>
            <person name="Holt S."/>
            <person name="Cochrane G."/>
            <person name="Meng A."/>
            <person name="Brown T."/>
            <person name="Cohen L."/>
        </authorList>
    </citation>
    <scope>NUCLEOTIDE SEQUENCE</scope>
    <source>
        <strain evidence="2">CCMP2084</strain>
    </source>
</reference>
<accession>A0A7S2UN54</accession>
<gene>
    <name evidence="2" type="ORF">ASEP1449_LOCUS15384</name>
</gene>
<dbReference type="AlphaFoldDB" id="A0A7S2UN54"/>
<sequence length="579" mass="62653">MAMLHHCRLKRRRNAGLSQPLMLSLSIFLFVSTNGVEGFVSPRIKSQGARSTSDSSFYGMFQRTENLRRQEGSTILTAWTPKELIDKRGDYGKKVKIKDGEKFKSITMAAPDDLETITSNVTRLEMGVMSGAGLVFSVAVIYGLATGSPGSTGESTSTVIRELTQSGLDFSWIGGNGLENFLESDGMEQSVGGLARVTDAVIQTSVPQSATDTLAVALGEGISGVVGAVGTWGVGTIVQLRANANEAASRMTRGSTQSSFTVANEMRAGLVTEALANGDYFLTRAAVLPLLQAAGVPYFQASILSILLATIPYELVKRSSRIKEQKQGEDQIMEFLLQEEKKQTGKWNPIAKINTGRSNQAPITSFKPVSSVDLEGLEDPLKYVSGTLDLVELFSDVTKWLEYDVLKKDFGGTLLLNGNILGSGWESASFGFVAALSSQIYADVIYWYTSIGSDAKRREVRRRGLDRWASLYSTKCLSAAALFGVYDVVKAPTGKFIVRLLSGGIDSCLGSNDYDFCMDTYVMDNPPAASYEAELRGVFTAFASLYGRIAMGELDAQVLGRSVLVSIYSLISQLSPHFT</sequence>
<organism evidence="2">
    <name type="scientific">Attheya septentrionalis</name>
    <dbReference type="NCBI Taxonomy" id="420275"/>
    <lineage>
        <taxon>Eukaryota</taxon>
        <taxon>Sar</taxon>
        <taxon>Stramenopiles</taxon>
        <taxon>Ochrophyta</taxon>
        <taxon>Bacillariophyta</taxon>
        <taxon>Coscinodiscophyceae</taxon>
        <taxon>Chaetocerotophycidae</taxon>
        <taxon>Chaetocerotales</taxon>
        <taxon>Attheyaceae</taxon>
        <taxon>Attheya</taxon>
    </lineage>
</organism>
<protein>
    <submittedName>
        <fullName evidence="2">Uncharacterized protein</fullName>
    </submittedName>
</protein>
<proteinExistence type="predicted"/>
<evidence type="ECO:0000256" key="1">
    <source>
        <dbReference type="SAM" id="SignalP"/>
    </source>
</evidence>
<name>A0A7S2UN54_9STRA</name>
<feature type="chain" id="PRO_5031109855" evidence="1">
    <location>
        <begin position="39"/>
        <end position="579"/>
    </location>
</feature>
<evidence type="ECO:0000313" key="2">
    <source>
        <dbReference type="EMBL" id="CAD9823550.1"/>
    </source>
</evidence>
<keyword evidence="1" id="KW-0732">Signal</keyword>